<dbReference type="InterPro" id="IPR036220">
    <property type="entry name" value="UDP-Glc/GDP-Man_DH_C_sf"/>
</dbReference>
<evidence type="ECO:0000256" key="3">
    <source>
        <dbReference type="PIRNR" id="PIRNR000124"/>
    </source>
</evidence>
<dbReference type="PANTHER" id="PTHR43491">
    <property type="entry name" value="UDP-N-ACETYL-D-MANNOSAMINE DEHYDROGENASE"/>
    <property type="match status" value="1"/>
</dbReference>
<dbReference type="NCBIfam" id="TIGR03026">
    <property type="entry name" value="NDP-sugDHase"/>
    <property type="match status" value="1"/>
</dbReference>
<accession>Q2IKR0</accession>
<dbReference type="AlphaFoldDB" id="Q2IKR0"/>
<dbReference type="eggNOG" id="COG0677">
    <property type="taxonomic scope" value="Bacteria"/>
</dbReference>
<feature type="domain" description="UDP-glucose/GDP-mannose dehydrogenase C-terminal" evidence="4">
    <location>
        <begin position="340"/>
        <end position="438"/>
    </location>
</feature>
<dbReference type="EMBL" id="CP000251">
    <property type="protein sequence ID" value="ABC82244.1"/>
    <property type="molecule type" value="Genomic_DNA"/>
</dbReference>
<dbReference type="InterPro" id="IPR014027">
    <property type="entry name" value="UDP-Glc/GDP-Man_DH_C"/>
</dbReference>
<dbReference type="InterPro" id="IPR001732">
    <property type="entry name" value="UDP-Glc/GDP-Man_DH_N"/>
</dbReference>
<evidence type="ECO:0000259" key="4">
    <source>
        <dbReference type="SMART" id="SM00984"/>
    </source>
</evidence>
<proteinExistence type="inferred from homology"/>
<dbReference type="PIRSF" id="PIRSF000124">
    <property type="entry name" value="UDPglc_GDPman_dh"/>
    <property type="match status" value="1"/>
</dbReference>
<dbReference type="STRING" id="290397.Adeh_2474"/>
<dbReference type="InterPro" id="IPR014026">
    <property type="entry name" value="UDP-Glc/GDP-Man_DH_dimer"/>
</dbReference>
<keyword evidence="2" id="KW-0520">NAD</keyword>
<comment type="similarity">
    <text evidence="3">Belongs to the UDP-glucose/GDP-mannose dehydrogenase family.</text>
</comment>
<dbReference type="GO" id="GO:0051287">
    <property type="term" value="F:NAD binding"/>
    <property type="evidence" value="ECO:0007669"/>
    <property type="project" value="InterPro"/>
</dbReference>
<keyword evidence="1 5" id="KW-0560">Oxidoreductase</keyword>
<protein>
    <submittedName>
        <fullName evidence="5">UDP-glucose 6-dehydrogenase</fullName>
        <ecNumber evidence="5">1.1.1.22</ecNumber>
    </submittedName>
</protein>
<dbReference type="Pfam" id="PF03721">
    <property type="entry name" value="UDPG_MGDP_dh_N"/>
    <property type="match status" value="1"/>
</dbReference>
<dbReference type="EC" id="1.1.1.22" evidence="5"/>
<dbReference type="RefSeq" id="WP_011421526.1">
    <property type="nucleotide sequence ID" value="NC_007760.1"/>
</dbReference>
<dbReference type="HOGENOM" id="CLU_023810_3_2_7"/>
<evidence type="ECO:0000256" key="1">
    <source>
        <dbReference type="ARBA" id="ARBA00023002"/>
    </source>
</evidence>
<dbReference type="PANTHER" id="PTHR43491:SF1">
    <property type="entry name" value="UDP-N-ACETYL-D-MANNOSAMINE DEHYDROGENASE"/>
    <property type="match status" value="1"/>
</dbReference>
<dbReference type="SUPFAM" id="SSF52413">
    <property type="entry name" value="UDP-glucose/GDP-mannose dehydrogenase C-terminal domain"/>
    <property type="match status" value="1"/>
</dbReference>
<dbReference type="Proteomes" id="UP000001935">
    <property type="component" value="Chromosome"/>
</dbReference>
<organism evidence="5 6">
    <name type="scientific">Anaeromyxobacter dehalogenans (strain 2CP-C)</name>
    <dbReference type="NCBI Taxonomy" id="290397"/>
    <lineage>
        <taxon>Bacteria</taxon>
        <taxon>Pseudomonadati</taxon>
        <taxon>Myxococcota</taxon>
        <taxon>Myxococcia</taxon>
        <taxon>Myxococcales</taxon>
        <taxon>Cystobacterineae</taxon>
        <taxon>Anaeromyxobacteraceae</taxon>
        <taxon>Anaeromyxobacter</taxon>
    </lineage>
</organism>
<dbReference type="GO" id="GO:0000271">
    <property type="term" value="P:polysaccharide biosynthetic process"/>
    <property type="evidence" value="ECO:0007669"/>
    <property type="project" value="InterPro"/>
</dbReference>
<dbReference type="PIRSF" id="PIRSF500136">
    <property type="entry name" value="UDP_ManNAc_DH"/>
    <property type="match status" value="1"/>
</dbReference>
<dbReference type="Pfam" id="PF03720">
    <property type="entry name" value="UDPG_MGDP_dh_C"/>
    <property type="match status" value="1"/>
</dbReference>
<dbReference type="Gene3D" id="3.40.50.720">
    <property type="entry name" value="NAD(P)-binding Rossmann-like Domain"/>
    <property type="match status" value="2"/>
</dbReference>
<dbReference type="InterPro" id="IPR028359">
    <property type="entry name" value="UDP_ManNAc/GlcNAc_DH"/>
</dbReference>
<dbReference type="GO" id="GO:0016628">
    <property type="term" value="F:oxidoreductase activity, acting on the CH-CH group of donors, NAD or NADP as acceptor"/>
    <property type="evidence" value="ECO:0007669"/>
    <property type="project" value="InterPro"/>
</dbReference>
<sequence length="449" mass="49106">MIETHAVEPDHATDLLSRLAARTARVAVVGLGYVGLPLALTFARRGGLSALGIDVDPEKARAVGEGRSYLRTVEGAAVREAVDEGRLEATTDFARVTACDAVVICVPTPLTREREPDLSFVERTGEAIAPHLRAGQAVVLESTSYPGTTEEVLLPILERGSGLRAGHDFFLAFSPERENPGSGVATHAIPKIVGGYTPSCLEAALALYASAFDRVVPVSSTRVAEMTKLLENVFRSVNIALVNELKILCHRMDLDVNEIIDAASTKPFGFMPFQPGPGLGGHCIPIDPFYLTWKARQFEFQTRFIELAGEVNTEMPRYVVHRTMEALDARGRTLKGARVLVLGIAYKKDVDDMRESPAVRIIELLQERGAQVVYHDPYVPRVPRMRQHRLDMVSVPLTDDALETADAVLIATDHGGVDYARVVERARLVVDTRNACRAVRVGREKIVKA</sequence>
<dbReference type="SMART" id="SM00984">
    <property type="entry name" value="UDPG_MGDP_dh_C"/>
    <property type="match status" value="1"/>
</dbReference>
<evidence type="ECO:0000256" key="2">
    <source>
        <dbReference type="ARBA" id="ARBA00023027"/>
    </source>
</evidence>
<dbReference type="KEGG" id="ade:Adeh_2474"/>
<evidence type="ECO:0000313" key="5">
    <source>
        <dbReference type="EMBL" id="ABC82244.1"/>
    </source>
</evidence>
<gene>
    <name evidence="5" type="ordered locus">Adeh_2474</name>
</gene>
<dbReference type="InterPro" id="IPR008927">
    <property type="entry name" value="6-PGluconate_DH-like_C_sf"/>
</dbReference>
<dbReference type="OrthoDB" id="9803238at2"/>
<dbReference type="SUPFAM" id="SSF48179">
    <property type="entry name" value="6-phosphogluconate dehydrogenase C-terminal domain-like"/>
    <property type="match status" value="1"/>
</dbReference>
<dbReference type="Pfam" id="PF00984">
    <property type="entry name" value="UDPG_MGDP_dh"/>
    <property type="match status" value="1"/>
</dbReference>
<evidence type="ECO:0000313" key="6">
    <source>
        <dbReference type="Proteomes" id="UP000001935"/>
    </source>
</evidence>
<name>Q2IKR0_ANADE</name>
<dbReference type="InterPro" id="IPR036291">
    <property type="entry name" value="NAD(P)-bd_dom_sf"/>
</dbReference>
<dbReference type="GO" id="GO:0003979">
    <property type="term" value="F:UDP-glucose 6-dehydrogenase activity"/>
    <property type="evidence" value="ECO:0007669"/>
    <property type="project" value="UniProtKB-EC"/>
</dbReference>
<dbReference type="SUPFAM" id="SSF51735">
    <property type="entry name" value="NAD(P)-binding Rossmann-fold domains"/>
    <property type="match status" value="1"/>
</dbReference>
<reference evidence="5" key="1">
    <citation type="submission" date="2006-01" db="EMBL/GenBank/DDBJ databases">
        <title>Complete sequence of Anaeromyxobacter dehalogenans 2CP-C.</title>
        <authorList>
            <consortium name="US DOE Joint Genome Institute"/>
            <person name="Copeland A."/>
            <person name="Lucas S."/>
            <person name="Lapidus A."/>
            <person name="Barry K."/>
            <person name="Detter J.C."/>
            <person name="Glavina T."/>
            <person name="Hammon N."/>
            <person name="Israni S."/>
            <person name="Pitluck S."/>
            <person name="Brettin T."/>
            <person name="Bruce D."/>
            <person name="Han C."/>
            <person name="Tapia R."/>
            <person name="Gilna P."/>
            <person name="Kiss H."/>
            <person name="Schmutz J."/>
            <person name="Larimer F."/>
            <person name="Land M."/>
            <person name="Kyrpides N."/>
            <person name="Anderson I."/>
            <person name="Sanford R.A."/>
            <person name="Ritalahti K.M."/>
            <person name="Thomas H.S."/>
            <person name="Kirby J.R."/>
            <person name="Zhulin I.B."/>
            <person name="Loeffler F.E."/>
            <person name="Richardson P."/>
        </authorList>
    </citation>
    <scope>NUCLEOTIDE SEQUENCE</scope>
    <source>
        <strain evidence="5">2CP-C</strain>
    </source>
</reference>
<dbReference type="InterPro" id="IPR017476">
    <property type="entry name" value="UDP-Glc/GDP-Man"/>
</dbReference>